<dbReference type="Proteomes" id="UP000031982">
    <property type="component" value="Unassembled WGS sequence"/>
</dbReference>
<feature type="transmembrane region" description="Helical" evidence="1">
    <location>
        <begin position="96"/>
        <end position="114"/>
    </location>
</feature>
<keyword evidence="1" id="KW-0812">Transmembrane</keyword>
<gene>
    <name evidence="2" type="ORF">SD77_0773</name>
</gene>
<protein>
    <submittedName>
        <fullName evidence="2">Uncharacterized protein</fullName>
    </submittedName>
</protein>
<keyword evidence="1" id="KW-0472">Membrane</keyword>
<evidence type="ECO:0000313" key="3">
    <source>
        <dbReference type="Proteomes" id="UP000031982"/>
    </source>
</evidence>
<feature type="transmembrane region" description="Helical" evidence="1">
    <location>
        <begin position="7"/>
        <end position="30"/>
    </location>
</feature>
<keyword evidence="1" id="KW-1133">Transmembrane helix</keyword>
<comment type="caution">
    <text evidence="2">The sequence shown here is derived from an EMBL/GenBank/DDBJ whole genome shotgun (WGS) entry which is preliminary data.</text>
</comment>
<reference evidence="2 3" key="1">
    <citation type="submission" date="2015-01" db="EMBL/GenBank/DDBJ databases">
        <title>Genome Assembly of Bacillus badius MTCC 1458.</title>
        <authorList>
            <person name="Verma A."/>
            <person name="Khatri I."/>
            <person name="Mual P."/>
            <person name="Subramanian S."/>
            <person name="Krishnamurthi S."/>
        </authorList>
    </citation>
    <scope>NUCLEOTIDE SEQUENCE [LARGE SCALE GENOMIC DNA]</scope>
    <source>
        <strain evidence="2 3">MTCC 1458</strain>
    </source>
</reference>
<name>A0ABR5ATT8_BACBA</name>
<evidence type="ECO:0000313" key="2">
    <source>
        <dbReference type="EMBL" id="KIL78172.1"/>
    </source>
</evidence>
<dbReference type="EMBL" id="JXLP01000010">
    <property type="protein sequence ID" value="KIL78172.1"/>
    <property type="molecule type" value="Genomic_DNA"/>
</dbReference>
<proteinExistence type="predicted"/>
<keyword evidence="3" id="KW-1185">Reference proteome</keyword>
<evidence type="ECO:0000256" key="1">
    <source>
        <dbReference type="SAM" id="Phobius"/>
    </source>
</evidence>
<feature type="transmembrane region" description="Helical" evidence="1">
    <location>
        <begin position="36"/>
        <end position="58"/>
    </location>
</feature>
<dbReference type="RefSeq" id="WP_041100540.1">
    <property type="nucleotide sequence ID" value="NZ_JARTHD010000053.1"/>
</dbReference>
<organism evidence="2 3">
    <name type="scientific">Bacillus badius</name>
    <dbReference type="NCBI Taxonomy" id="1455"/>
    <lineage>
        <taxon>Bacteria</taxon>
        <taxon>Bacillati</taxon>
        <taxon>Bacillota</taxon>
        <taxon>Bacilli</taxon>
        <taxon>Bacillales</taxon>
        <taxon>Bacillaceae</taxon>
        <taxon>Pseudobacillus</taxon>
    </lineage>
</organism>
<feature type="transmembrane region" description="Helical" evidence="1">
    <location>
        <begin position="70"/>
        <end position="90"/>
    </location>
</feature>
<accession>A0ABR5ATT8</accession>
<sequence length="121" mass="13283">MNKVWFWIVWGLAFLVTNLSALPIAAFILYGAEADAGIFSVSFMKLIGLFLLMNLITLQMFVAGRKRNKAGFMVGLTVAFLQAASLIVFMSTISTAAVIIAMIVFVAAAVLLVMEIRRRAY</sequence>